<feature type="region of interest" description="Disordered" evidence="6">
    <location>
        <begin position="762"/>
        <end position="824"/>
    </location>
</feature>
<dbReference type="EMBL" id="UYJE01008806">
    <property type="protein sequence ID" value="VDI67501.1"/>
    <property type="molecule type" value="Genomic_DNA"/>
</dbReference>
<feature type="region of interest" description="Disordered" evidence="6">
    <location>
        <begin position="566"/>
        <end position="600"/>
    </location>
</feature>
<feature type="compositionally biased region" description="Basic and acidic residues" evidence="6">
    <location>
        <begin position="1404"/>
        <end position="1413"/>
    </location>
</feature>
<dbReference type="Gene3D" id="3.40.395.10">
    <property type="entry name" value="Adenoviral Proteinase, Chain A"/>
    <property type="match status" value="1"/>
</dbReference>
<evidence type="ECO:0000256" key="3">
    <source>
        <dbReference type="ARBA" id="ARBA00022670"/>
    </source>
</evidence>
<feature type="region of interest" description="Disordered" evidence="6">
    <location>
        <begin position="28"/>
        <end position="56"/>
    </location>
</feature>
<keyword evidence="5 8" id="KW-0378">Hydrolase</keyword>
<dbReference type="GO" id="GO:0016926">
    <property type="term" value="P:protein desumoylation"/>
    <property type="evidence" value="ECO:0007669"/>
    <property type="project" value="TreeGrafter"/>
</dbReference>
<feature type="compositionally biased region" description="Polar residues" evidence="6">
    <location>
        <begin position="952"/>
        <end position="963"/>
    </location>
</feature>
<feature type="compositionally biased region" description="Polar residues" evidence="6">
    <location>
        <begin position="1414"/>
        <end position="1429"/>
    </location>
</feature>
<keyword evidence="3 8" id="KW-0645">Protease</keyword>
<feature type="compositionally biased region" description="Polar residues" evidence="6">
    <location>
        <begin position="1230"/>
        <end position="1239"/>
    </location>
</feature>
<organism evidence="8 9">
    <name type="scientific">Mytilus galloprovincialis</name>
    <name type="common">Mediterranean mussel</name>
    <dbReference type="NCBI Taxonomy" id="29158"/>
    <lineage>
        <taxon>Eukaryota</taxon>
        <taxon>Metazoa</taxon>
        <taxon>Spiralia</taxon>
        <taxon>Lophotrochozoa</taxon>
        <taxon>Mollusca</taxon>
        <taxon>Bivalvia</taxon>
        <taxon>Autobranchia</taxon>
        <taxon>Pteriomorphia</taxon>
        <taxon>Mytilida</taxon>
        <taxon>Mytiloidea</taxon>
        <taxon>Mytilidae</taxon>
        <taxon>Mytilinae</taxon>
        <taxon>Mytilus</taxon>
    </lineage>
</organism>
<dbReference type="GO" id="GO:0005737">
    <property type="term" value="C:cytoplasm"/>
    <property type="evidence" value="ECO:0007669"/>
    <property type="project" value="TreeGrafter"/>
</dbReference>
<accession>A0A8B6GQZ9</accession>
<evidence type="ECO:0000313" key="8">
    <source>
        <dbReference type="EMBL" id="VDI67501.1"/>
    </source>
</evidence>
<sequence>MSSFLTALQDQENKVDHGWSQANFFSQESQNTTTSGSGNQMFTSNTPDSQPIASLDGWSDNSVVVEEVAQDQFVPGQYSTGEYIDGCNSQDIFQSYTDVSDASQVSVVDYNNLLDNGNVQNVTNMNGNNVLNIAESDIIQNITSAESNNIQNILGTVSFVTNDGLVVNPGTDLTSDLTSEGPVKTFNVTVSADGTLVHLPADDNNVPASDEYVYLNANNEQPVNSVSSPITLATATGSNATTILAPNTTTALTTNHVTGGSVITQNAMSQSPIKTSDVILIPKMQGGTTSVATLTTETIQAILQQKTPLFSGAQRFKYVTTSQGNNAQAVNQIQLMAPSNQSIPLNSAKNQINNVQHSGAPRLTSLLTGSASVQSPKIQTNMLQKTAAGSVLKVVAPQKTVLVSRGQTPGSVTMVPRMQTPQTAMVVPNQQTSPALIPYIVQSRSGQTTVCSSTTSSQALRVIQPSQHIIGNKIFIAPNNSIGNVTNTVQSKPAQNPYVTTLSTNNGEIINQSVMNIGGNSKVLSASTAQDILAAISSAQGKITQTTGTSSPQNVTYTIITSPSTKNNQGTVTNQRGRGSATYVNSRGRGRGQTKAASSRNLGQQYVIVQKDSQGRNVSYVVPNSCASSTPKVQMQQNASNQSSDIIDLITSPTKLDTTVESNSTLSEGQVNGSSPCVTPVINKKFVRCKDGGDLIKGTTYMVSGPNGLQKRMVFNGENFVEPSGELSSPEQAPDGSMIGGGRKEKLLKGNATGLNMVRENYTTDSDSNSQTLPNGVGRQWKFTDPPSATNLARPPLHPNKGTDTESSQDNSSQSKDSSEVKKEDDKFSKEYVAICKYCGVLSSNLTKCIRCSRMFPEDIKLLPVNDTSKQLVVDKKQFYSKKISEQASVYGGYTIKHGNYAVKQTQDPIKAGRTVRNSGKQYKLVHSRRINPIPDPVTITLSSDEDEPETSTKPEQITQNSKQEVKNNEPDELSDLVNVIPLKRPASPTFGKANRIARMENEDGQPVRKVKRQNSGDGMTPIRTVSTKTAVIDTKSGTTEMTEDDEVTGTLDPLALDCRSIRVGSLKGTAVEPVFITTSDISFNMEGEDDFHNIKISSDDVVQCLYGKKCNVIFLLTNIEAGKHVRESLSMKEKVDGKAYFDPGGSVNKDTYITFFMNDQCKLEFKQLRCVLQSYKNSNKREFLVQLDEDDQHKLLLKTAPNISSKTMEIAKKKTLEESNSTEDSTDSRAVTPSNSRAVTPAEDGEERSPSPPRILFSGTVEKLITYPPPPATGGITVTNEDLFCLTDGEFLNDVIIDFYLKYLVHEKLSESDRKRTHVFSSFFFKRLTQRINRSIDQHGDIEMSLSERRHARVKKWTKHVDLFEKDFIIVPINERSHWFLAIICFPGYSEVKTVRYLCRETTAEETPEPKGENSQTDTDESQQPSVGENNNKENQNTEEESSEKSNDVKCKQESPMEEDEEQDTEEPMDTNETETNVDTAETGSNSGVDSQEPRGRLLTEEELKDPEMIKNSKEGIQQPCIMVMDSLAGQSRQRIINSLKDYLQVEWNCKKSQTGSIREKFKGASPKVPQQTNYSDCGVYVLQYVDSFFEDPIFNFSFPMKSLANWFTEERVTRKREDIKELVMTLKERYDNEKQKS</sequence>
<feature type="compositionally biased region" description="Polar residues" evidence="6">
    <location>
        <begin position="1014"/>
        <end position="1023"/>
    </location>
</feature>
<keyword evidence="4" id="KW-0833">Ubl conjugation pathway</keyword>
<feature type="region of interest" description="Disordered" evidence="6">
    <location>
        <begin position="1404"/>
        <end position="1498"/>
    </location>
</feature>
<dbReference type="PROSITE" id="PS50600">
    <property type="entry name" value="ULP_PROTEASE"/>
    <property type="match status" value="1"/>
</dbReference>
<evidence type="ECO:0000259" key="7">
    <source>
        <dbReference type="PROSITE" id="PS50600"/>
    </source>
</evidence>
<evidence type="ECO:0000256" key="5">
    <source>
        <dbReference type="ARBA" id="ARBA00022801"/>
    </source>
</evidence>
<feature type="domain" description="Ubiquitin-like protease family profile" evidence="7">
    <location>
        <begin position="1277"/>
        <end position="1590"/>
    </location>
</feature>
<comment type="similarity">
    <text evidence="1">Belongs to the peptidase C48 family.</text>
</comment>
<feature type="compositionally biased region" description="Polar residues" evidence="6">
    <location>
        <begin position="762"/>
        <end position="774"/>
    </location>
</feature>
<dbReference type="GO" id="GO:0005634">
    <property type="term" value="C:nucleus"/>
    <property type="evidence" value="ECO:0007669"/>
    <property type="project" value="TreeGrafter"/>
</dbReference>
<feature type="compositionally biased region" description="Polar residues" evidence="6">
    <location>
        <begin position="1475"/>
        <end position="1491"/>
    </location>
</feature>
<evidence type="ECO:0000313" key="9">
    <source>
        <dbReference type="Proteomes" id="UP000596742"/>
    </source>
</evidence>
<dbReference type="EC" id="3.4.22.68" evidence="8"/>
<evidence type="ECO:0000256" key="4">
    <source>
        <dbReference type="ARBA" id="ARBA00022786"/>
    </source>
</evidence>
<dbReference type="InterPro" id="IPR038765">
    <property type="entry name" value="Papain-like_cys_pep_sf"/>
</dbReference>
<keyword evidence="9" id="KW-1185">Reference proteome</keyword>
<dbReference type="Pfam" id="PF02902">
    <property type="entry name" value="Peptidase_C48"/>
    <property type="match status" value="1"/>
</dbReference>
<dbReference type="OrthoDB" id="442460at2759"/>
<name>A0A8B6GQZ9_MYTGA</name>
<keyword evidence="2" id="KW-0597">Phosphoprotein</keyword>
<feature type="region of interest" description="Disordered" evidence="6">
    <location>
        <begin position="1003"/>
        <end position="1023"/>
    </location>
</feature>
<proteinExistence type="inferred from homology"/>
<feature type="region of interest" description="Disordered" evidence="6">
    <location>
        <begin position="1214"/>
        <end position="1256"/>
    </location>
</feature>
<feature type="compositionally biased region" description="Polar residues" evidence="6">
    <location>
        <begin position="28"/>
        <end position="52"/>
    </location>
</feature>
<dbReference type="SUPFAM" id="SSF54001">
    <property type="entry name" value="Cysteine proteinases"/>
    <property type="match status" value="1"/>
</dbReference>
<feature type="compositionally biased region" description="Polar residues" evidence="6">
    <location>
        <begin position="566"/>
        <end position="585"/>
    </location>
</feature>
<feature type="region of interest" description="Disordered" evidence="6">
    <location>
        <begin position="934"/>
        <end position="973"/>
    </location>
</feature>
<feature type="compositionally biased region" description="Basic and acidic residues" evidence="6">
    <location>
        <begin position="1444"/>
        <end position="1456"/>
    </location>
</feature>
<protein>
    <submittedName>
        <fullName evidence="8">Sentrin-specific protease 6</fullName>
        <ecNumber evidence="8">3.4.22.68</ecNumber>
    </submittedName>
</protein>
<feature type="region of interest" description="Disordered" evidence="6">
    <location>
        <begin position="721"/>
        <end position="744"/>
    </location>
</feature>
<dbReference type="PANTHER" id="PTHR46896:SF3">
    <property type="entry name" value="FI06413P-RELATED"/>
    <property type="match status" value="1"/>
</dbReference>
<reference evidence="8" key="1">
    <citation type="submission" date="2018-11" db="EMBL/GenBank/DDBJ databases">
        <authorList>
            <person name="Alioto T."/>
            <person name="Alioto T."/>
        </authorList>
    </citation>
    <scope>NUCLEOTIDE SEQUENCE</scope>
</reference>
<feature type="compositionally biased region" description="Low complexity" evidence="6">
    <location>
        <begin position="806"/>
        <end position="816"/>
    </location>
</feature>
<dbReference type="InterPro" id="IPR003653">
    <property type="entry name" value="Peptidase_C48_C"/>
</dbReference>
<dbReference type="GO" id="GO:0006508">
    <property type="term" value="P:proteolysis"/>
    <property type="evidence" value="ECO:0007669"/>
    <property type="project" value="UniProtKB-KW"/>
</dbReference>
<evidence type="ECO:0000256" key="6">
    <source>
        <dbReference type="SAM" id="MobiDB-lite"/>
    </source>
</evidence>
<evidence type="ECO:0000256" key="2">
    <source>
        <dbReference type="ARBA" id="ARBA00022553"/>
    </source>
</evidence>
<feature type="compositionally biased region" description="Acidic residues" evidence="6">
    <location>
        <begin position="1457"/>
        <end position="1474"/>
    </location>
</feature>
<comment type="caution">
    <text evidence="8">The sequence shown here is derived from an EMBL/GenBank/DDBJ whole genome shotgun (WGS) entry which is preliminary data.</text>
</comment>
<evidence type="ECO:0000256" key="1">
    <source>
        <dbReference type="ARBA" id="ARBA00005234"/>
    </source>
</evidence>
<dbReference type="Proteomes" id="UP000596742">
    <property type="component" value="Unassembled WGS sequence"/>
</dbReference>
<dbReference type="PANTHER" id="PTHR46896">
    <property type="entry name" value="SENTRIN-SPECIFIC PROTEASE"/>
    <property type="match status" value="1"/>
</dbReference>
<dbReference type="InterPro" id="IPR051947">
    <property type="entry name" value="Sentrin-specific_protease"/>
</dbReference>
<gene>
    <name evidence="8" type="ORF">MGAL_10B045769</name>
</gene>
<dbReference type="GO" id="GO:0070139">
    <property type="term" value="F:SUMO-specific endopeptidase activity"/>
    <property type="evidence" value="ECO:0007669"/>
    <property type="project" value="TreeGrafter"/>
</dbReference>